<evidence type="ECO:0000313" key="3">
    <source>
        <dbReference type="Proteomes" id="UP000693970"/>
    </source>
</evidence>
<protein>
    <submittedName>
        <fullName evidence="2">Uncharacterized protein</fullName>
    </submittedName>
</protein>
<reference evidence="2" key="1">
    <citation type="journal article" date="2021" name="Sci. Rep.">
        <title>Diploid genomic architecture of Nitzschia inconspicua, an elite biomass production diatom.</title>
        <authorList>
            <person name="Oliver A."/>
            <person name="Podell S."/>
            <person name="Pinowska A."/>
            <person name="Traller J.C."/>
            <person name="Smith S.R."/>
            <person name="McClure R."/>
            <person name="Beliaev A."/>
            <person name="Bohutskyi P."/>
            <person name="Hill E.A."/>
            <person name="Rabines A."/>
            <person name="Zheng H."/>
            <person name="Allen L.Z."/>
            <person name="Kuo A."/>
            <person name="Grigoriev I.V."/>
            <person name="Allen A.E."/>
            <person name="Hazlebeck D."/>
            <person name="Allen E.E."/>
        </authorList>
    </citation>
    <scope>NUCLEOTIDE SEQUENCE</scope>
    <source>
        <strain evidence="2">Hildebrandi</strain>
    </source>
</reference>
<feature type="compositionally biased region" description="Acidic residues" evidence="1">
    <location>
        <begin position="175"/>
        <end position="184"/>
    </location>
</feature>
<feature type="region of interest" description="Disordered" evidence="1">
    <location>
        <begin position="1"/>
        <end position="86"/>
    </location>
</feature>
<feature type="compositionally biased region" description="Acidic residues" evidence="1">
    <location>
        <begin position="128"/>
        <end position="159"/>
    </location>
</feature>
<evidence type="ECO:0000313" key="2">
    <source>
        <dbReference type="EMBL" id="KAG7349969.1"/>
    </source>
</evidence>
<accession>A0A9K3KU04</accession>
<keyword evidence="3" id="KW-1185">Reference proteome</keyword>
<feature type="region of interest" description="Disordered" evidence="1">
    <location>
        <begin position="100"/>
        <end position="184"/>
    </location>
</feature>
<gene>
    <name evidence="2" type="ORF">IV203_012566</name>
</gene>
<comment type="caution">
    <text evidence="2">The sequence shown here is derived from an EMBL/GenBank/DDBJ whole genome shotgun (WGS) entry which is preliminary data.</text>
</comment>
<proteinExistence type="predicted"/>
<sequence>MMEQAGNMGPIGVSDSNNDTTTNNNNNHPSLEPNPNQRNLSDMYRAMFDQATQLGPPFHIHPENDNGDEDEDDENDPFPPGAANAYRAAVAQAMRASGNLGPFARMHMPPPFRGSLYMPSTDHNNNNNDEEEEEEEEGTNEDHDDGDDDDAGDDTDDDMPMLVSRSGNNSTHDKEDDDMPSLMS</sequence>
<dbReference type="Proteomes" id="UP000693970">
    <property type="component" value="Unassembled WGS sequence"/>
</dbReference>
<name>A0A9K3KU04_9STRA</name>
<feature type="compositionally biased region" description="Acidic residues" evidence="1">
    <location>
        <begin position="65"/>
        <end position="76"/>
    </location>
</feature>
<dbReference type="AlphaFoldDB" id="A0A9K3KU04"/>
<organism evidence="2 3">
    <name type="scientific">Nitzschia inconspicua</name>
    <dbReference type="NCBI Taxonomy" id="303405"/>
    <lineage>
        <taxon>Eukaryota</taxon>
        <taxon>Sar</taxon>
        <taxon>Stramenopiles</taxon>
        <taxon>Ochrophyta</taxon>
        <taxon>Bacillariophyta</taxon>
        <taxon>Bacillariophyceae</taxon>
        <taxon>Bacillariophycidae</taxon>
        <taxon>Bacillariales</taxon>
        <taxon>Bacillariaceae</taxon>
        <taxon>Nitzschia</taxon>
    </lineage>
</organism>
<feature type="compositionally biased region" description="Low complexity" evidence="1">
    <location>
        <begin position="14"/>
        <end position="27"/>
    </location>
</feature>
<reference evidence="2" key="2">
    <citation type="submission" date="2021-04" db="EMBL/GenBank/DDBJ databases">
        <authorList>
            <person name="Podell S."/>
        </authorList>
    </citation>
    <scope>NUCLEOTIDE SEQUENCE</scope>
    <source>
        <strain evidence="2">Hildebrandi</strain>
    </source>
</reference>
<dbReference type="EMBL" id="JAGRRH010000019">
    <property type="protein sequence ID" value="KAG7349969.1"/>
    <property type="molecule type" value="Genomic_DNA"/>
</dbReference>
<evidence type="ECO:0000256" key="1">
    <source>
        <dbReference type="SAM" id="MobiDB-lite"/>
    </source>
</evidence>